<keyword evidence="2" id="KW-1185">Reference proteome</keyword>
<feature type="non-terminal residue" evidence="1">
    <location>
        <position position="1"/>
    </location>
</feature>
<accession>A0ABW3CRF4</accession>
<organism evidence="1 2">
    <name type="scientific">Actinomadura adrarensis</name>
    <dbReference type="NCBI Taxonomy" id="1819600"/>
    <lineage>
        <taxon>Bacteria</taxon>
        <taxon>Bacillati</taxon>
        <taxon>Actinomycetota</taxon>
        <taxon>Actinomycetes</taxon>
        <taxon>Streptosporangiales</taxon>
        <taxon>Thermomonosporaceae</taxon>
        <taxon>Actinomadura</taxon>
    </lineage>
</organism>
<comment type="caution">
    <text evidence="1">The sequence shown here is derived from an EMBL/GenBank/DDBJ whole genome shotgun (WGS) entry which is preliminary data.</text>
</comment>
<protein>
    <submittedName>
        <fullName evidence="1">NUDIX hydrolase</fullName>
    </submittedName>
</protein>
<evidence type="ECO:0000313" key="1">
    <source>
        <dbReference type="EMBL" id="MFD0856991.1"/>
    </source>
</evidence>
<sequence length="70" mass="7225">GAASRVADEPVNGVRVVAAPGSGDDKIVELVSAPDPDAVYLVVTADRELRARSEKAGAAVIGPRWLLNCL</sequence>
<dbReference type="EMBL" id="JBHTIR010004324">
    <property type="protein sequence ID" value="MFD0856991.1"/>
    <property type="molecule type" value="Genomic_DNA"/>
</dbReference>
<dbReference type="Gene3D" id="3.40.50.1010">
    <property type="entry name" value="5'-nuclease"/>
    <property type="match status" value="1"/>
</dbReference>
<gene>
    <name evidence="1" type="ORF">ACFQ07_32480</name>
</gene>
<dbReference type="Proteomes" id="UP001597083">
    <property type="component" value="Unassembled WGS sequence"/>
</dbReference>
<evidence type="ECO:0000313" key="2">
    <source>
        <dbReference type="Proteomes" id="UP001597083"/>
    </source>
</evidence>
<reference evidence="2" key="1">
    <citation type="journal article" date="2019" name="Int. J. Syst. Evol. Microbiol.">
        <title>The Global Catalogue of Microorganisms (GCM) 10K type strain sequencing project: providing services to taxonomists for standard genome sequencing and annotation.</title>
        <authorList>
            <consortium name="The Broad Institute Genomics Platform"/>
            <consortium name="The Broad Institute Genome Sequencing Center for Infectious Disease"/>
            <person name="Wu L."/>
            <person name="Ma J."/>
        </authorList>
    </citation>
    <scope>NUCLEOTIDE SEQUENCE [LARGE SCALE GENOMIC DNA]</scope>
    <source>
        <strain evidence="2">JCM 31696</strain>
    </source>
</reference>
<dbReference type="GO" id="GO:0016787">
    <property type="term" value="F:hydrolase activity"/>
    <property type="evidence" value="ECO:0007669"/>
    <property type="project" value="UniProtKB-KW"/>
</dbReference>
<proteinExistence type="predicted"/>
<keyword evidence="1" id="KW-0378">Hydrolase</keyword>
<name>A0ABW3CRF4_9ACTN</name>